<proteinExistence type="inferred from homology"/>
<dbReference type="Gene3D" id="3.30.1360.40">
    <property type="match status" value="1"/>
</dbReference>
<comment type="function">
    <text evidence="7">Regulates arginine biosynthesis genes.</text>
</comment>
<dbReference type="OrthoDB" id="9807089at2"/>
<dbReference type="RefSeq" id="WP_054652301.1">
    <property type="nucleotide sequence ID" value="NZ_AZGC01000026.1"/>
</dbReference>
<dbReference type="STRING" id="417373.GCA_001570685_00088"/>
<dbReference type="InterPro" id="IPR036388">
    <property type="entry name" value="WH-like_DNA-bd_sf"/>
</dbReference>
<name>A0A0R1UPM0_9LACO</name>
<dbReference type="Proteomes" id="UP000051084">
    <property type="component" value="Unassembled WGS sequence"/>
</dbReference>
<keyword evidence="7" id="KW-0055">Arginine biosynthesis</keyword>
<gene>
    <name evidence="7" type="primary">argR</name>
    <name evidence="10" type="ORF">FC21_GL001159</name>
</gene>
<dbReference type="GO" id="GO:0034618">
    <property type="term" value="F:arginine binding"/>
    <property type="evidence" value="ECO:0007669"/>
    <property type="project" value="InterPro"/>
</dbReference>
<dbReference type="Pfam" id="PF01316">
    <property type="entry name" value="Arg_repressor"/>
    <property type="match status" value="1"/>
</dbReference>
<comment type="caution">
    <text evidence="10">The sequence shown here is derived from an EMBL/GenBank/DDBJ whole genome shotgun (WGS) entry which is preliminary data.</text>
</comment>
<dbReference type="InterPro" id="IPR001669">
    <property type="entry name" value="Arg_repress"/>
</dbReference>
<dbReference type="InterPro" id="IPR036251">
    <property type="entry name" value="Arg_repress_C_sf"/>
</dbReference>
<dbReference type="Pfam" id="PF02863">
    <property type="entry name" value="Arg_repressor_C"/>
    <property type="match status" value="1"/>
</dbReference>
<comment type="pathway">
    <text evidence="7">Amino-acid biosynthesis; L-arginine biosynthesis [regulation].</text>
</comment>
<keyword evidence="6 7" id="KW-0804">Transcription</keyword>
<keyword evidence="5 7" id="KW-0238">DNA-binding</keyword>
<dbReference type="PANTHER" id="PTHR34471:SF1">
    <property type="entry name" value="ARGININE REPRESSOR"/>
    <property type="match status" value="1"/>
</dbReference>
<evidence type="ECO:0000256" key="4">
    <source>
        <dbReference type="ARBA" id="ARBA00023015"/>
    </source>
</evidence>
<dbReference type="InterPro" id="IPR036390">
    <property type="entry name" value="WH_DNA-bd_sf"/>
</dbReference>
<dbReference type="GO" id="GO:0003700">
    <property type="term" value="F:DNA-binding transcription factor activity"/>
    <property type="evidence" value="ECO:0007669"/>
    <property type="project" value="UniProtKB-UniRule"/>
</dbReference>
<sequence length="152" mass="16882">MEYRVRREVIQKLVAEHTIRSQQELIKLVNEHGFQVTQATVSRDLEALNIVKVRGVKGGSYYAQLQLQTDGERERLAKMIQQRVESVATVEFMNVVKTTPNSNFATIVAGEFDAETNDLIVGTLAGNDTLIIISPDAAAAKTVADFIRKHLA</sequence>
<dbReference type="InterPro" id="IPR020899">
    <property type="entry name" value="Arg_repress_C"/>
</dbReference>
<keyword evidence="7" id="KW-0678">Repressor</keyword>
<dbReference type="UniPathway" id="UPA00068"/>
<dbReference type="GO" id="GO:0051259">
    <property type="term" value="P:protein complex oligomerization"/>
    <property type="evidence" value="ECO:0007669"/>
    <property type="project" value="InterPro"/>
</dbReference>
<comment type="similarity">
    <text evidence="2 7">Belongs to the ArgR family.</text>
</comment>
<keyword evidence="3 7" id="KW-0963">Cytoplasm</keyword>
<organism evidence="10 11">
    <name type="scientific">Limosilactobacillus equigenerosi DSM 18793 = JCM 14505</name>
    <dbReference type="NCBI Taxonomy" id="1423742"/>
    <lineage>
        <taxon>Bacteria</taxon>
        <taxon>Bacillati</taxon>
        <taxon>Bacillota</taxon>
        <taxon>Bacilli</taxon>
        <taxon>Lactobacillales</taxon>
        <taxon>Lactobacillaceae</taxon>
        <taxon>Limosilactobacillus</taxon>
    </lineage>
</organism>
<keyword evidence="4 7" id="KW-0805">Transcription regulation</keyword>
<dbReference type="GO" id="GO:1900079">
    <property type="term" value="P:regulation of arginine biosynthetic process"/>
    <property type="evidence" value="ECO:0007669"/>
    <property type="project" value="UniProtKB-UniRule"/>
</dbReference>
<evidence type="ECO:0000259" key="9">
    <source>
        <dbReference type="Pfam" id="PF02863"/>
    </source>
</evidence>
<evidence type="ECO:0000313" key="11">
    <source>
        <dbReference type="Proteomes" id="UP000051084"/>
    </source>
</evidence>
<dbReference type="GO" id="GO:0006526">
    <property type="term" value="P:L-arginine biosynthetic process"/>
    <property type="evidence" value="ECO:0007669"/>
    <property type="project" value="UniProtKB-UniPathway"/>
</dbReference>
<dbReference type="GO" id="GO:0003677">
    <property type="term" value="F:DNA binding"/>
    <property type="evidence" value="ECO:0007669"/>
    <property type="project" value="UniProtKB-KW"/>
</dbReference>
<feature type="domain" description="Arginine repressor DNA-binding" evidence="8">
    <location>
        <begin position="4"/>
        <end position="63"/>
    </location>
</feature>
<dbReference type="EMBL" id="AZGC01000026">
    <property type="protein sequence ID" value="KRL95111.1"/>
    <property type="molecule type" value="Genomic_DNA"/>
</dbReference>
<evidence type="ECO:0000313" key="10">
    <source>
        <dbReference type="EMBL" id="KRL95111.1"/>
    </source>
</evidence>
<dbReference type="HAMAP" id="MF_00173">
    <property type="entry name" value="Arg_repressor"/>
    <property type="match status" value="1"/>
</dbReference>
<dbReference type="SUPFAM" id="SSF55252">
    <property type="entry name" value="C-terminal domain of arginine repressor"/>
    <property type="match status" value="1"/>
</dbReference>
<feature type="domain" description="Arginine repressor C-terminal" evidence="9">
    <location>
        <begin position="81"/>
        <end position="148"/>
    </location>
</feature>
<evidence type="ECO:0000256" key="7">
    <source>
        <dbReference type="HAMAP-Rule" id="MF_00173"/>
    </source>
</evidence>
<accession>A0A0R1UPM0</accession>
<dbReference type="PATRIC" id="fig|1423742.4.peg.1202"/>
<dbReference type="AlphaFoldDB" id="A0A0R1UPM0"/>
<keyword evidence="11" id="KW-1185">Reference proteome</keyword>
<comment type="subcellular location">
    <subcellularLocation>
        <location evidence="1 7">Cytoplasm</location>
    </subcellularLocation>
</comment>
<evidence type="ECO:0000256" key="3">
    <source>
        <dbReference type="ARBA" id="ARBA00022490"/>
    </source>
</evidence>
<dbReference type="SUPFAM" id="SSF46785">
    <property type="entry name" value="Winged helix' DNA-binding domain"/>
    <property type="match status" value="1"/>
</dbReference>
<keyword evidence="7" id="KW-0028">Amino-acid biosynthesis</keyword>
<dbReference type="PANTHER" id="PTHR34471">
    <property type="entry name" value="ARGININE REPRESSOR"/>
    <property type="match status" value="1"/>
</dbReference>
<evidence type="ECO:0000256" key="5">
    <source>
        <dbReference type="ARBA" id="ARBA00023125"/>
    </source>
</evidence>
<evidence type="ECO:0000256" key="2">
    <source>
        <dbReference type="ARBA" id="ARBA00008316"/>
    </source>
</evidence>
<dbReference type="Gene3D" id="1.10.10.10">
    <property type="entry name" value="Winged helix-like DNA-binding domain superfamily/Winged helix DNA-binding domain"/>
    <property type="match status" value="1"/>
</dbReference>
<protein>
    <recommendedName>
        <fullName evidence="7">Arginine repressor</fullName>
    </recommendedName>
</protein>
<evidence type="ECO:0000256" key="1">
    <source>
        <dbReference type="ARBA" id="ARBA00004496"/>
    </source>
</evidence>
<dbReference type="GO" id="GO:0005737">
    <property type="term" value="C:cytoplasm"/>
    <property type="evidence" value="ECO:0007669"/>
    <property type="project" value="UniProtKB-SubCell"/>
</dbReference>
<evidence type="ECO:0000256" key="6">
    <source>
        <dbReference type="ARBA" id="ARBA00023163"/>
    </source>
</evidence>
<dbReference type="PRINTS" id="PR01467">
    <property type="entry name" value="ARGREPRESSOR"/>
</dbReference>
<reference evidence="10 11" key="1">
    <citation type="journal article" date="2015" name="Genome Announc.">
        <title>Expanding the biotechnology potential of lactobacilli through comparative genomics of 213 strains and associated genera.</title>
        <authorList>
            <person name="Sun Z."/>
            <person name="Harris H.M."/>
            <person name="McCann A."/>
            <person name="Guo C."/>
            <person name="Argimon S."/>
            <person name="Zhang W."/>
            <person name="Yang X."/>
            <person name="Jeffery I.B."/>
            <person name="Cooney J.C."/>
            <person name="Kagawa T.F."/>
            <person name="Liu W."/>
            <person name="Song Y."/>
            <person name="Salvetti E."/>
            <person name="Wrobel A."/>
            <person name="Rasinkangas P."/>
            <person name="Parkhill J."/>
            <person name="Rea M.C."/>
            <person name="O'Sullivan O."/>
            <person name="Ritari J."/>
            <person name="Douillard F.P."/>
            <person name="Paul Ross R."/>
            <person name="Yang R."/>
            <person name="Briner A.E."/>
            <person name="Felis G.E."/>
            <person name="de Vos W.M."/>
            <person name="Barrangou R."/>
            <person name="Klaenhammer T.R."/>
            <person name="Caufield P.W."/>
            <person name="Cui Y."/>
            <person name="Zhang H."/>
            <person name="O'Toole P.W."/>
        </authorList>
    </citation>
    <scope>NUCLEOTIDE SEQUENCE [LARGE SCALE GENOMIC DNA]</scope>
    <source>
        <strain evidence="10 11">DSM 18793</strain>
    </source>
</reference>
<dbReference type="InterPro" id="IPR020900">
    <property type="entry name" value="Arg_repress_DNA-bd"/>
</dbReference>
<evidence type="ECO:0000259" key="8">
    <source>
        <dbReference type="Pfam" id="PF01316"/>
    </source>
</evidence>